<accession>A0A2R5GDR5</accession>
<keyword evidence="4" id="KW-1185">Reference proteome</keyword>
<dbReference type="Proteomes" id="UP000241890">
    <property type="component" value="Unassembled WGS sequence"/>
</dbReference>
<organism evidence="3 4">
    <name type="scientific">Hondaea fermentalgiana</name>
    <dbReference type="NCBI Taxonomy" id="2315210"/>
    <lineage>
        <taxon>Eukaryota</taxon>
        <taxon>Sar</taxon>
        <taxon>Stramenopiles</taxon>
        <taxon>Bigyra</taxon>
        <taxon>Labyrinthulomycetes</taxon>
        <taxon>Thraustochytrida</taxon>
        <taxon>Thraustochytriidae</taxon>
        <taxon>Hondaea</taxon>
    </lineage>
</organism>
<evidence type="ECO:0000256" key="2">
    <source>
        <dbReference type="SAM" id="MobiDB-lite"/>
    </source>
</evidence>
<keyword evidence="1" id="KW-0175">Coiled coil</keyword>
<evidence type="ECO:0000313" key="3">
    <source>
        <dbReference type="EMBL" id="GBG28705.1"/>
    </source>
</evidence>
<feature type="region of interest" description="Disordered" evidence="2">
    <location>
        <begin position="160"/>
        <end position="236"/>
    </location>
</feature>
<gene>
    <name evidence="3" type="ORF">FCC1311_049262</name>
</gene>
<feature type="compositionally biased region" description="Basic and acidic residues" evidence="2">
    <location>
        <begin position="189"/>
        <end position="202"/>
    </location>
</feature>
<comment type="caution">
    <text evidence="3">The sequence shown here is derived from an EMBL/GenBank/DDBJ whole genome shotgun (WGS) entry which is preliminary data.</text>
</comment>
<name>A0A2R5GDR5_9STRA</name>
<proteinExistence type="predicted"/>
<sequence>MQAESAQADMPARSSAELDFHHLGGEVDTEQREEQHYKQNLWIVSPQPQSHDPHHLRHQHEPHQVRQEPWMMGAQTLDFEHQGRQESWDHHQANANLQIEPILEEDDTTLTLGIITGDFQAEDDTMEPLILPPNGSDLPLPASHLFVENISQQYIHPQRVVKTSSRAPGSFESNEEAQTCKTTTKRKSHESSRIDDRPEEKRPRRQRKRRVPGDALPSLATRATSAAHLGSSADDLDRIERQRQRADQHLEQRARNAALRALTVAELREKLAQAEEEDLVVKHRHRRDVICPKCTTTNRIKTIHKILSDRVTCDASVSSAQTEALDDSF</sequence>
<evidence type="ECO:0000256" key="1">
    <source>
        <dbReference type="SAM" id="Coils"/>
    </source>
</evidence>
<evidence type="ECO:0000313" key="4">
    <source>
        <dbReference type="Proteomes" id="UP000241890"/>
    </source>
</evidence>
<feature type="region of interest" description="Disordered" evidence="2">
    <location>
        <begin position="1"/>
        <end position="35"/>
    </location>
</feature>
<feature type="coiled-coil region" evidence="1">
    <location>
        <begin position="236"/>
        <end position="284"/>
    </location>
</feature>
<reference evidence="3 4" key="1">
    <citation type="submission" date="2017-12" db="EMBL/GenBank/DDBJ databases">
        <title>Sequencing, de novo assembly and annotation of complete genome of a new Thraustochytrid species, strain FCC1311.</title>
        <authorList>
            <person name="Sedici K."/>
            <person name="Godart F."/>
            <person name="Aiese Cigliano R."/>
            <person name="Sanseverino W."/>
            <person name="Barakat M."/>
            <person name="Ortet P."/>
            <person name="Marechal E."/>
            <person name="Cagnac O."/>
            <person name="Amato A."/>
        </authorList>
    </citation>
    <scope>NUCLEOTIDE SEQUENCE [LARGE SCALE GENOMIC DNA]</scope>
</reference>
<dbReference type="InParanoid" id="A0A2R5GDR5"/>
<dbReference type="AlphaFoldDB" id="A0A2R5GDR5"/>
<protein>
    <submittedName>
        <fullName evidence="3">Uncharacterized protein</fullName>
    </submittedName>
</protein>
<dbReference type="EMBL" id="BEYU01000047">
    <property type="protein sequence ID" value="GBG28705.1"/>
    <property type="molecule type" value="Genomic_DNA"/>
</dbReference>
<feature type="compositionally biased region" description="Basic and acidic residues" evidence="2">
    <location>
        <begin position="16"/>
        <end position="35"/>
    </location>
</feature>